<evidence type="ECO:0000313" key="6">
    <source>
        <dbReference type="EMBL" id="OAJ59360.1"/>
    </source>
</evidence>
<feature type="transmembrane region" description="Helical" evidence="4">
    <location>
        <begin position="232"/>
        <end position="251"/>
    </location>
</feature>
<evidence type="ECO:0000256" key="3">
    <source>
        <dbReference type="ARBA" id="ARBA00023136"/>
    </source>
</evidence>
<name>A0A1A9NAT9_9BURK</name>
<dbReference type="STRING" id="1462993.A6V36_27305"/>
<evidence type="ECO:0000256" key="1">
    <source>
        <dbReference type="ARBA" id="ARBA00022692"/>
    </source>
</evidence>
<feature type="transmembrane region" description="Helical" evidence="4">
    <location>
        <begin position="286"/>
        <end position="309"/>
    </location>
</feature>
<evidence type="ECO:0000313" key="8">
    <source>
        <dbReference type="Proteomes" id="UP000077961"/>
    </source>
</evidence>
<feature type="transmembrane region" description="Helical" evidence="4">
    <location>
        <begin position="263"/>
        <end position="280"/>
    </location>
</feature>
<protein>
    <recommendedName>
        <fullName evidence="5">Major facilitator superfamily (MFS) profile domain-containing protein</fullName>
    </recommendedName>
</protein>
<dbReference type="Gene3D" id="1.20.1250.20">
    <property type="entry name" value="MFS general substrate transporter like domains"/>
    <property type="match status" value="2"/>
</dbReference>
<reference evidence="8 9" key="1">
    <citation type="submission" date="2016-04" db="EMBL/GenBank/DDBJ databases">
        <title>Reclassification of Paraburkholderia panaciterrae (Farh et al. 2015) Dobritsa &amp; Samadpour 2016 as a later homotypic synonym of Paraburkholderia ginsengiterrae (Farh et al. 2015) Dobritsa &amp; Samadpour 2016.</title>
        <authorList>
            <person name="Dobritsa A.P."/>
            <person name="Kutumbaka K."/>
            <person name="Samadpour M."/>
        </authorList>
    </citation>
    <scope>NUCLEOTIDE SEQUENCE [LARGE SCALE GENOMIC DNA]</scope>
    <source>
        <strain evidence="7 9">DCY85</strain>
        <strain evidence="6 8">DCY85-1</strain>
    </source>
</reference>
<dbReference type="Proteomes" id="UP000077961">
    <property type="component" value="Unassembled WGS sequence"/>
</dbReference>
<feature type="transmembrane region" description="Helical" evidence="4">
    <location>
        <begin position="22"/>
        <end position="40"/>
    </location>
</feature>
<keyword evidence="3 4" id="KW-0472">Membrane</keyword>
<evidence type="ECO:0000313" key="7">
    <source>
        <dbReference type="EMBL" id="OAJ63273.1"/>
    </source>
</evidence>
<sequence>MMTSGVFIRALGKAMGWNREQVTVSLLICAIALAVATPLVGRLIDRTRLRQVLTLSSLAYGLTVMALPALIHSHGLLGFYVGFLLIGILGAGSNTIVYIRVLSGWFDERRGLALGIAMAGIGIGGAISAPFSAILVQRFGWEAGYYGLGMIPIILGVPIGLFLLKEAPAQQVVRADSVGQSDALPSMLLSEALRTKALWLILGAAFLMAISINGAQIHLIPMLMDRGITLPAASLATSILAIFAVLGRVAAGYLFDKVFAPRAAVGIFLLSCMGCLGILAFPSSSAVYYCAALLGMGAGAESDLLGYLIGRYFGLKNFGQIYGWVFASFMIGTAAGPVAFGLGYDINRSYQWPLCGAAVALMLVCVACALLPRFPSSPKRGT</sequence>
<organism evidence="7 9">
    <name type="scientific">Paraburkholderia ginsengiterrae</name>
    <dbReference type="NCBI Taxonomy" id="1462993"/>
    <lineage>
        <taxon>Bacteria</taxon>
        <taxon>Pseudomonadati</taxon>
        <taxon>Pseudomonadota</taxon>
        <taxon>Betaproteobacteria</taxon>
        <taxon>Burkholderiales</taxon>
        <taxon>Burkholderiaceae</taxon>
        <taxon>Paraburkholderia</taxon>
    </lineage>
</organism>
<feature type="transmembrane region" description="Helical" evidence="4">
    <location>
        <begin position="143"/>
        <end position="164"/>
    </location>
</feature>
<feature type="transmembrane region" description="Helical" evidence="4">
    <location>
        <begin position="111"/>
        <end position="131"/>
    </location>
</feature>
<dbReference type="EMBL" id="LXKA01000132">
    <property type="protein sequence ID" value="OAJ63273.1"/>
    <property type="molecule type" value="Genomic_DNA"/>
</dbReference>
<feature type="transmembrane region" description="Helical" evidence="4">
    <location>
        <begin position="321"/>
        <end position="344"/>
    </location>
</feature>
<keyword evidence="2 4" id="KW-1133">Transmembrane helix</keyword>
<feature type="transmembrane region" description="Helical" evidence="4">
    <location>
        <begin position="197"/>
        <end position="220"/>
    </location>
</feature>
<comment type="caution">
    <text evidence="7">The sequence shown here is derived from an EMBL/GenBank/DDBJ whole genome shotgun (WGS) entry which is preliminary data.</text>
</comment>
<dbReference type="Proteomes" id="UP000078116">
    <property type="component" value="Unassembled WGS sequence"/>
</dbReference>
<proteinExistence type="predicted"/>
<dbReference type="PANTHER" id="PTHR11360">
    <property type="entry name" value="MONOCARBOXYLATE TRANSPORTER"/>
    <property type="match status" value="1"/>
</dbReference>
<dbReference type="InterPro" id="IPR020846">
    <property type="entry name" value="MFS_dom"/>
</dbReference>
<dbReference type="PROSITE" id="PS50850">
    <property type="entry name" value="MFS"/>
    <property type="match status" value="1"/>
</dbReference>
<feature type="domain" description="Major facilitator superfamily (MFS) profile" evidence="5">
    <location>
        <begin position="1"/>
        <end position="380"/>
    </location>
</feature>
<dbReference type="InterPro" id="IPR011701">
    <property type="entry name" value="MFS"/>
</dbReference>
<dbReference type="SUPFAM" id="SSF103473">
    <property type="entry name" value="MFS general substrate transporter"/>
    <property type="match status" value="1"/>
</dbReference>
<evidence type="ECO:0000256" key="4">
    <source>
        <dbReference type="SAM" id="Phobius"/>
    </source>
</evidence>
<evidence type="ECO:0000313" key="9">
    <source>
        <dbReference type="Proteomes" id="UP000078116"/>
    </source>
</evidence>
<dbReference type="EMBL" id="LXJZ01000140">
    <property type="protein sequence ID" value="OAJ59360.1"/>
    <property type="molecule type" value="Genomic_DNA"/>
</dbReference>
<dbReference type="GO" id="GO:0022857">
    <property type="term" value="F:transmembrane transporter activity"/>
    <property type="evidence" value="ECO:0007669"/>
    <property type="project" value="InterPro"/>
</dbReference>
<gene>
    <name evidence="6" type="ORF">A6V36_27305</name>
    <name evidence="7" type="ORF">A6V37_20450</name>
</gene>
<dbReference type="InterPro" id="IPR036259">
    <property type="entry name" value="MFS_trans_sf"/>
</dbReference>
<keyword evidence="1 4" id="KW-0812">Transmembrane</keyword>
<feature type="transmembrane region" description="Helical" evidence="4">
    <location>
        <begin position="77"/>
        <end position="99"/>
    </location>
</feature>
<dbReference type="InterPro" id="IPR050327">
    <property type="entry name" value="Proton-linked_MCT"/>
</dbReference>
<dbReference type="Pfam" id="PF07690">
    <property type="entry name" value="MFS_1"/>
    <property type="match status" value="1"/>
</dbReference>
<accession>A0A1A9NAT9</accession>
<evidence type="ECO:0000256" key="2">
    <source>
        <dbReference type="ARBA" id="ARBA00022989"/>
    </source>
</evidence>
<dbReference type="AlphaFoldDB" id="A0A1A9NAT9"/>
<feature type="transmembrane region" description="Helical" evidence="4">
    <location>
        <begin position="350"/>
        <end position="371"/>
    </location>
</feature>
<evidence type="ECO:0000259" key="5">
    <source>
        <dbReference type="PROSITE" id="PS50850"/>
    </source>
</evidence>
<keyword evidence="8" id="KW-1185">Reference proteome</keyword>
<feature type="transmembrane region" description="Helical" evidence="4">
    <location>
        <begin position="52"/>
        <end position="71"/>
    </location>
</feature>